<evidence type="ECO:0000256" key="5">
    <source>
        <dbReference type="ARBA" id="ARBA00023326"/>
    </source>
</evidence>
<keyword evidence="4 6" id="KW-0326">Glycosidase</keyword>
<dbReference type="PROSITE" id="PS00698">
    <property type="entry name" value="GH9_3"/>
    <property type="match status" value="1"/>
</dbReference>
<evidence type="ECO:0000259" key="9">
    <source>
        <dbReference type="Pfam" id="PF02927"/>
    </source>
</evidence>
<feature type="active site" evidence="6">
    <location>
        <position position="578"/>
    </location>
</feature>
<dbReference type="Pfam" id="PF00759">
    <property type="entry name" value="Glyco_hydro_9"/>
    <property type="match status" value="1"/>
</dbReference>
<evidence type="ECO:0000256" key="2">
    <source>
        <dbReference type="ARBA" id="ARBA00022801"/>
    </source>
</evidence>
<dbReference type="InterPro" id="IPR033126">
    <property type="entry name" value="Glyco_hydro_9_Asp/Glu_AS"/>
</dbReference>
<dbReference type="GO" id="GO:0008810">
    <property type="term" value="F:cellulase activity"/>
    <property type="evidence" value="ECO:0007669"/>
    <property type="project" value="UniProtKB-EC"/>
</dbReference>
<dbReference type="InterPro" id="IPR008928">
    <property type="entry name" value="6-hairpin_glycosidase_sf"/>
</dbReference>
<dbReference type="Pfam" id="PF02927">
    <property type="entry name" value="CelD_N"/>
    <property type="match status" value="1"/>
</dbReference>
<keyword evidence="7" id="KW-0136">Cellulose degradation</keyword>
<dbReference type="SUPFAM" id="SSF81296">
    <property type="entry name" value="E set domains"/>
    <property type="match status" value="1"/>
</dbReference>
<accession>A0A928YTF3</accession>
<dbReference type="EMBL" id="PRDL01000001">
    <property type="protein sequence ID" value="MBE8716954.1"/>
    <property type="molecule type" value="Genomic_DNA"/>
</dbReference>
<feature type="signal peptide" evidence="7">
    <location>
        <begin position="1"/>
        <end position="29"/>
    </location>
</feature>
<evidence type="ECO:0000313" key="11">
    <source>
        <dbReference type="Proteomes" id="UP000652567"/>
    </source>
</evidence>
<dbReference type="PANTHER" id="PTHR22298">
    <property type="entry name" value="ENDO-1,4-BETA-GLUCANASE"/>
    <property type="match status" value="1"/>
</dbReference>
<dbReference type="Gene3D" id="2.60.40.10">
    <property type="entry name" value="Immunoglobulins"/>
    <property type="match status" value="1"/>
</dbReference>
<dbReference type="InterPro" id="IPR012341">
    <property type="entry name" value="6hp_glycosidase-like_sf"/>
</dbReference>
<dbReference type="GO" id="GO:0030245">
    <property type="term" value="P:cellulose catabolic process"/>
    <property type="evidence" value="ECO:0007669"/>
    <property type="project" value="UniProtKB-KW"/>
</dbReference>
<dbReference type="InterPro" id="IPR014756">
    <property type="entry name" value="Ig_E-set"/>
</dbReference>
<protein>
    <recommendedName>
        <fullName evidence="7">Endoglucanase</fullName>
        <ecNumber evidence="7">3.2.1.4</ecNumber>
    </recommendedName>
</protein>
<keyword evidence="5 6" id="KW-0624">Polysaccharide degradation</keyword>
<dbReference type="Gene3D" id="1.50.10.10">
    <property type="match status" value="1"/>
</dbReference>
<evidence type="ECO:0000256" key="6">
    <source>
        <dbReference type="PROSITE-ProRule" id="PRU10060"/>
    </source>
</evidence>
<comment type="caution">
    <text evidence="10">The sequence shown here is derived from an EMBL/GenBank/DDBJ whole genome shotgun (WGS) entry which is preliminary data.</text>
</comment>
<dbReference type="AlphaFoldDB" id="A0A928YTF3"/>
<evidence type="ECO:0000256" key="1">
    <source>
        <dbReference type="ARBA" id="ARBA00007072"/>
    </source>
</evidence>
<dbReference type="InterPro" id="IPR001701">
    <property type="entry name" value="Glyco_hydro_9"/>
</dbReference>
<feature type="active site" evidence="6">
    <location>
        <position position="569"/>
    </location>
</feature>
<comment type="catalytic activity">
    <reaction evidence="7">
        <text>Endohydrolysis of (1-&gt;4)-beta-D-glucosidic linkages in cellulose, lichenin and cereal beta-D-glucans.</text>
        <dbReference type="EC" id="3.2.1.4"/>
    </reaction>
</comment>
<comment type="similarity">
    <text evidence="1 6 7">Belongs to the glycosyl hydrolase 9 (cellulase E) family.</text>
</comment>
<evidence type="ECO:0000313" key="10">
    <source>
        <dbReference type="EMBL" id="MBE8716954.1"/>
    </source>
</evidence>
<dbReference type="SUPFAM" id="SSF48208">
    <property type="entry name" value="Six-hairpin glycosidases"/>
    <property type="match status" value="1"/>
</dbReference>
<evidence type="ECO:0000256" key="7">
    <source>
        <dbReference type="RuleBase" id="RU361166"/>
    </source>
</evidence>
<dbReference type="CDD" id="cd02850">
    <property type="entry name" value="E_set_Cellulase_N"/>
    <property type="match status" value="1"/>
</dbReference>
<evidence type="ECO:0000259" key="8">
    <source>
        <dbReference type="Pfam" id="PF00759"/>
    </source>
</evidence>
<dbReference type="Proteomes" id="UP000652567">
    <property type="component" value="Unassembled WGS sequence"/>
</dbReference>
<proteinExistence type="inferred from homology"/>
<keyword evidence="3 6" id="KW-0119">Carbohydrate metabolism</keyword>
<sequence>MMPWSSGMTTPFKRGRFLLPLSLMTLALAGCNSGGITSAATSLFSGGPEEVADKIKVNQVGYLPGGTKQAVVPAGKQSHFSVVNTATNREVFRGQLTPAAHWGPSDDSVHIADFTGLKAPGEYRLQVEGLKASVRFRIDSNIYQQLNAASIKSYYLNRSGIELLPQFAGEYARPAGHPDTRVLVHASAVSAQRPEGTVISSPKGWYDAGDYNKYIVNSGISTYTLLSAYEHFPQHYRQQSLNIPESSNAVPDLLDEAYWNIAWMLTMQDPADGGVYHKLTNKRFDGVIMPHEAVEPRYVVQKGTAAALNFAAVMATASRIFARYDQQFPGLSGEMLIAAEKAWRWAVANPNVAYEQPDDIKTGAYGDKQFADEFAWAAAELYIATRNDNYYRTFTLSNPAIGVSSWSDVSGLPWISLAHHVDNLTPAADKNLIRQTVMSEARRLWSRSSESAYRLPMQSEDFKWGSNSFALNQAIMLLQGYRLSKEAAYLDAAQSLLDYTLGKNPLNTSYVTGFGERSPMHIHHRPSEADGIRAPIPGFISGGPNPGQQDADDCPVPYPFAEPAKSWLDHWCSYASNEIAINWNAPLVYVSGAIQVLTAE</sequence>
<evidence type="ECO:0000256" key="3">
    <source>
        <dbReference type="ARBA" id="ARBA00023277"/>
    </source>
</evidence>
<keyword evidence="7" id="KW-0732">Signal</keyword>
<dbReference type="EC" id="3.2.1.4" evidence="7"/>
<feature type="domain" description="Glycoside hydrolase family 9" evidence="8">
    <location>
        <begin position="143"/>
        <end position="590"/>
    </location>
</feature>
<dbReference type="InterPro" id="IPR013783">
    <property type="entry name" value="Ig-like_fold"/>
</dbReference>
<dbReference type="InterPro" id="IPR004197">
    <property type="entry name" value="Cellulase_Ig-like"/>
</dbReference>
<name>A0A928YTF3_9GAMM</name>
<keyword evidence="2 6" id="KW-0378">Hydrolase</keyword>
<feature type="chain" id="PRO_5038160029" description="Endoglucanase" evidence="7">
    <location>
        <begin position="30"/>
        <end position="600"/>
    </location>
</feature>
<feature type="domain" description="Cellulase Ig-like" evidence="9">
    <location>
        <begin position="52"/>
        <end position="130"/>
    </location>
</feature>
<organism evidence="10 11">
    <name type="scientific">Cellvibrio polysaccharolyticus</name>
    <dbReference type="NCBI Taxonomy" id="2082724"/>
    <lineage>
        <taxon>Bacteria</taxon>
        <taxon>Pseudomonadati</taxon>
        <taxon>Pseudomonadota</taxon>
        <taxon>Gammaproteobacteria</taxon>
        <taxon>Cellvibrionales</taxon>
        <taxon>Cellvibrionaceae</taxon>
        <taxon>Cellvibrio</taxon>
    </lineage>
</organism>
<keyword evidence="11" id="KW-1185">Reference proteome</keyword>
<gene>
    <name evidence="10" type="ORF">C4F51_07085</name>
</gene>
<reference evidence="10" key="1">
    <citation type="submission" date="2018-07" db="EMBL/GenBank/DDBJ databases">
        <title>Genome assembly of strain Ka43.</title>
        <authorList>
            <person name="Kukolya J."/>
            <person name="Nagy I."/>
            <person name="Horvath B."/>
            <person name="Toth A."/>
        </authorList>
    </citation>
    <scope>NUCLEOTIDE SEQUENCE</scope>
    <source>
        <strain evidence="10">KB43</strain>
    </source>
</reference>
<evidence type="ECO:0000256" key="4">
    <source>
        <dbReference type="ARBA" id="ARBA00023295"/>
    </source>
</evidence>